<evidence type="ECO:0000256" key="1">
    <source>
        <dbReference type="ARBA" id="ARBA00012995"/>
    </source>
</evidence>
<dbReference type="OrthoDB" id="755699at2759"/>
<name>A0A8J2QHE3_9NEOP</name>
<organism evidence="12 13">
    <name type="scientific">Danaus chrysippus</name>
    <name type="common">African queen</name>
    <dbReference type="NCBI Taxonomy" id="151541"/>
    <lineage>
        <taxon>Eukaryota</taxon>
        <taxon>Metazoa</taxon>
        <taxon>Ecdysozoa</taxon>
        <taxon>Arthropoda</taxon>
        <taxon>Hexapoda</taxon>
        <taxon>Insecta</taxon>
        <taxon>Pterygota</taxon>
        <taxon>Neoptera</taxon>
        <taxon>Endopterygota</taxon>
        <taxon>Lepidoptera</taxon>
        <taxon>Glossata</taxon>
        <taxon>Ditrysia</taxon>
        <taxon>Papilionoidea</taxon>
        <taxon>Nymphalidae</taxon>
        <taxon>Danainae</taxon>
        <taxon>Danaini</taxon>
        <taxon>Danaina</taxon>
        <taxon>Danaus</taxon>
        <taxon>Anosia</taxon>
    </lineage>
</organism>
<evidence type="ECO:0000313" key="13">
    <source>
        <dbReference type="Proteomes" id="UP000789524"/>
    </source>
</evidence>
<comment type="caution">
    <text evidence="12">The sequence shown here is derived from an EMBL/GenBank/DDBJ whole genome shotgun (WGS) entry which is preliminary data.</text>
</comment>
<dbReference type="InterPro" id="IPR001236">
    <property type="entry name" value="Lactate/malate_DH_N"/>
</dbReference>
<dbReference type="SUPFAM" id="SSF56327">
    <property type="entry name" value="LDH C-terminal domain-like"/>
    <property type="match status" value="1"/>
</dbReference>
<dbReference type="EC" id="1.1.1.37" evidence="1"/>
<dbReference type="PANTHER" id="PTHR11540">
    <property type="entry name" value="MALATE AND LACTATE DEHYDROGENASE"/>
    <property type="match status" value="1"/>
</dbReference>
<dbReference type="EMBL" id="CAKASE010000049">
    <property type="protein sequence ID" value="CAG9563030.1"/>
    <property type="molecule type" value="Genomic_DNA"/>
</dbReference>
<dbReference type="InterPro" id="IPR036291">
    <property type="entry name" value="NAD(P)-bd_dom_sf"/>
</dbReference>
<reference evidence="12" key="1">
    <citation type="submission" date="2021-09" db="EMBL/GenBank/DDBJ databases">
        <authorList>
            <person name="Martin H S."/>
        </authorList>
    </citation>
    <scope>NUCLEOTIDE SEQUENCE</scope>
</reference>
<evidence type="ECO:0000256" key="3">
    <source>
        <dbReference type="ARBA" id="ARBA00022532"/>
    </source>
</evidence>
<evidence type="ECO:0000256" key="2">
    <source>
        <dbReference type="ARBA" id="ARBA00016075"/>
    </source>
</evidence>
<gene>
    <name evidence="12" type="ORF">DCHRY22_LOCUS4279</name>
</gene>
<keyword evidence="13" id="KW-1185">Reference proteome</keyword>
<dbReference type="InterPro" id="IPR001557">
    <property type="entry name" value="L-lactate/malate_DH"/>
</dbReference>
<evidence type="ECO:0000256" key="5">
    <source>
        <dbReference type="ARBA" id="ARBA00023027"/>
    </source>
</evidence>
<evidence type="ECO:0000256" key="9">
    <source>
        <dbReference type="RuleBase" id="RU003369"/>
    </source>
</evidence>
<dbReference type="GO" id="GO:0019752">
    <property type="term" value="P:carboxylic acid metabolic process"/>
    <property type="evidence" value="ECO:0007669"/>
    <property type="project" value="InterPro"/>
</dbReference>
<evidence type="ECO:0000256" key="4">
    <source>
        <dbReference type="ARBA" id="ARBA00023002"/>
    </source>
</evidence>
<dbReference type="InterPro" id="IPR015955">
    <property type="entry name" value="Lactate_DH/Glyco_Ohase_4_C"/>
</dbReference>
<keyword evidence="3" id="KW-0816">Tricarboxylic acid cycle</keyword>
<evidence type="ECO:0000259" key="11">
    <source>
        <dbReference type="Pfam" id="PF02866"/>
    </source>
</evidence>
<dbReference type="SUPFAM" id="SSF51735">
    <property type="entry name" value="NAD(P)-binding Rossmann-fold domains"/>
    <property type="match status" value="1"/>
</dbReference>
<dbReference type="Gene3D" id="3.40.50.720">
    <property type="entry name" value="NAD(P)-binding Rossmann-like Domain"/>
    <property type="match status" value="1"/>
</dbReference>
<dbReference type="Pfam" id="PF00056">
    <property type="entry name" value="Ldh_1_N"/>
    <property type="match status" value="1"/>
</dbReference>
<keyword evidence="4 9" id="KW-0560">Oxidoreductase</keyword>
<dbReference type="Proteomes" id="UP000789524">
    <property type="component" value="Unassembled WGS sequence"/>
</dbReference>
<dbReference type="GO" id="GO:0005737">
    <property type="term" value="C:cytoplasm"/>
    <property type="evidence" value="ECO:0007669"/>
    <property type="project" value="TreeGrafter"/>
</dbReference>
<evidence type="ECO:0000256" key="6">
    <source>
        <dbReference type="ARBA" id="ARBA00048313"/>
    </source>
</evidence>
<feature type="binding site" evidence="8">
    <location>
        <begin position="26"/>
        <end position="32"/>
    </location>
    <ligand>
        <name>NAD(+)</name>
        <dbReference type="ChEBI" id="CHEBI:57540"/>
    </ligand>
</feature>
<keyword evidence="5 8" id="KW-0520">NAD</keyword>
<dbReference type="GO" id="GO:0006099">
    <property type="term" value="P:tricarboxylic acid cycle"/>
    <property type="evidence" value="ECO:0007669"/>
    <property type="project" value="UniProtKB-KW"/>
</dbReference>
<sequence length="331" mass="36307">MFQTKKLLHFISRHCISRNYQVTVVGGASEIGQTVGLLLRTQPAITKLIIFDDLEHTPGVVLDLSHIPSGSALQGVASGNSLEKFWTDSSIILATGGVARSPGTSKETWFNANADFIKTLSSRISKMSPMPFVGIATEPINTLVPMAAEIMKNHGEYDPKKMFGITILDKLKTEALYAAEAEKDPQNCNVPVIGGHSEKTLIPLLSQAEPKCNLDEKRIQEFTSKVRSSDSAILKSKCGWSPSLSVAYGAVAFTKSIIDALDGRTTQIQAYVENNDFGTSYFSGLVTVDQNGVKEMQRYSHLSSYECQLLERSIEQLRKEVLMGKKALELE</sequence>
<protein>
    <recommendedName>
        <fullName evidence="2">Malate dehydrogenase, mitochondrial</fullName>
        <ecNumber evidence="1">1.1.1.37</ecNumber>
    </recommendedName>
</protein>
<evidence type="ECO:0000313" key="12">
    <source>
        <dbReference type="EMBL" id="CAG9563030.1"/>
    </source>
</evidence>
<feature type="binding site" evidence="8">
    <location>
        <position position="52"/>
    </location>
    <ligand>
        <name>NAD(+)</name>
        <dbReference type="ChEBI" id="CHEBI:57540"/>
    </ligand>
</feature>
<dbReference type="PIRSF" id="PIRSF000102">
    <property type="entry name" value="Lac_mal_DH"/>
    <property type="match status" value="1"/>
</dbReference>
<evidence type="ECO:0000256" key="8">
    <source>
        <dbReference type="PIRSR" id="PIRSR000102-3"/>
    </source>
</evidence>
<feature type="domain" description="Lactate/malate dehydrogenase N-terminal" evidence="10">
    <location>
        <begin position="21"/>
        <end position="164"/>
    </location>
</feature>
<evidence type="ECO:0000256" key="7">
    <source>
        <dbReference type="PIRSR" id="PIRSR000102-1"/>
    </source>
</evidence>
<dbReference type="InterPro" id="IPR022383">
    <property type="entry name" value="Lactate/malate_DH_C"/>
</dbReference>
<feature type="active site" description="Proton acceptor" evidence="7">
    <location>
        <position position="196"/>
    </location>
</feature>
<dbReference type="Pfam" id="PF02866">
    <property type="entry name" value="Ldh_1_C"/>
    <property type="match status" value="1"/>
</dbReference>
<feature type="binding site" evidence="8">
    <location>
        <position position="113"/>
    </location>
    <ligand>
        <name>NAD(+)</name>
        <dbReference type="ChEBI" id="CHEBI:57540"/>
    </ligand>
</feature>
<dbReference type="Gene3D" id="3.90.110.10">
    <property type="entry name" value="Lactate dehydrogenase/glycoside hydrolase, family 4, C-terminal"/>
    <property type="match status" value="1"/>
</dbReference>
<dbReference type="PANTHER" id="PTHR11540:SF16">
    <property type="entry name" value="MALATE DEHYDROGENASE, MITOCHONDRIAL"/>
    <property type="match status" value="1"/>
</dbReference>
<comment type="catalytic activity">
    <reaction evidence="6">
        <text>(S)-malate + NAD(+) = oxaloacetate + NADH + H(+)</text>
        <dbReference type="Rhea" id="RHEA:21432"/>
        <dbReference type="ChEBI" id="CHEBI:15378"/>
        <dbReference type="ChEBI" id="CHEBI:15589"/>
        <dbReference type="ChEBI" id="CHEBI:16452"/>
        <dbReference type="ChEBI" id="CHEBI:57540"/>
        <dbReference type="ChEBI" id="CHEBI:57945"/>
        <dbReference type="EC" id="1.1.1.37"/>
    </reaction>
</comment>
<proteinExistence type="inferred from homology"/>
<comment type="similarity">
    <text evidence="9">Belongs to the LDH/MDH superfamily.</text>
</comment>
<feature type="domain" description="Lactate/malate dehydrogenase C-terminal" evidence="11">
    <location>
        <begin position="166"/>
        <end position="325"/>
    </location>
</feature>
<dbReference type="GO" id="GO:0030060">
    <property type="term" value="F:L-malate dehydrogenase (NAD+) activity"/>
    <property type="evidence" value="ECO:0007669"/>
    <property type="project" value="UniProtKB-EC"/>
</dbReference>
<accession>A0A8J2QHE3</accession>
<dbReference type="AlphaFoldDB" id="A0A8J2QHE3"/>
<evidence type="ECO:0000259" key="10">
    <source>
        <dbReference type="Pfam" id="PF00056"/>
    </source>
</evidence>